<dbReference type="OrthoDB" id="5209158at2759"/>
<dbReference type="EMBL" id="KZ613941">
    <property type="protein sequence ID" value="PMD44808.1"/>
    <property type="molecule type" value="Genomic_DNA"/>
</dbReference>
<reference evidence="2 3" key="1">
    <citation type="submission" date="2016-04" db="EMBL/GenBank/DDBJ databases">
        <title>A degradative enzymes factory behind the ericoid mycorrhizal symbiosis.</title>
        <authorList>
            <consortium name="DOE Joint Genome Institute"/>
            <person name="Martino E."/>
            <person name="Morin E."/>
            <person name="Grelet G."/>
            <person name="Kuo A."/>
            <person name="Kohler A."/>
            <person name="Daghino S."/>
            <person name="Barry K."/>
            <person name="Choi C."/>
            <person name="Cichocki N."/>
            <person name="Clum A."/>
            <person name="Copeland A."/>
            <person name="Hainaut M."/>
            <person name="Haridas S."/>
            <person name="Labutti K."/>
            <person name="Lindquist E."/>
            <person name="Lipzen A."/>
            <person name="Khouja H.-R."/>
            <person name="Murat C."/>
            <person name="Ohm R."/>
            <person name="Olson A."/>
            <person name="Spatafora J."/>
            <person name="Veneault-Fourrey C."/>
            <person name="Henrissat B."/>
            <person name="Grigoriev I."/>
            <person name="Martin F."/>
            <person name="Perotto S."/>
        </authorList>
    </citation>
    <scope>NUCLEOTIDE SEQUENCE [LARGE SCALE GENOMIC DNA]</scope>
    <source>
        <strain evidence="2 3">F</strain>
    </source>
</reference>
<feature type="region of interest" description="Disordered" evidence="1">
    <location>
        <begin position="177"/>
        <end position="224"/>
    </location>
</feature>
<evidence type="ECO:0000256" key="1">
    <source>
        <dbReference type="SAM" id="MobiDB-lite"/>
    </source>
</evidence>
<proteinExistence type="predicted"/>
<name>A0A2J6S242_HYAVF</name>
<accession>A0A2J6S242</accession>
<protein>
    <recommendedName>
        <fullName evidence="4">Pal1-domain-containing protein</fullName>
    </recommendedName>
</protein>
<dbReference type="AlphaFoldDB" id="A0A2J6S242"/>
<sequence length="224" mass="24676">MFSSLHQALTSKAVSEQYHCKDLVIPRANYRTHLRRSSTLHTRMPTNVQDLPAREVNVLNKYTGFPEPLSPDRNTTLPHPDADTSPNATIEAPDLDLTRTQSRNSFLHRRHQSKNSFGKIGALKAGGLYNNMPYAGSTREVENARSLEVKSPTIESPIEGVAEQNAAANGAAEEKLVNGHSNGHSNGDNNEPASGYTNGHKRTESALSNGDKKKSLFRRLSLHR</sequence>
<feature type="compositionally biased region" description="Basic residues" evidence="1">
    <location>
        <begin position="215"/>
        <end position="224"/>
    </location>
</feature>
<organism evidence="2 3">
    <name type="scientific">Hyaloscypha variabilis (strain UAMH 11265 / GT02V1 / F)</name>
    <name type="common">Meliniomyces variabilis</name>
    <dbReference type="NCBI Taxonomy" id="1149755"/>
    <lineage>
        <taxon>Eukaryota</taxon>
        <taxon>Fungi</taxon>
        <taxon>Dikarya</taxon>
        <taxon>Ascomycota</taxon>
        <taxon>Pezizomycotina</taxon>
        <taxon>Leotiomycetes</taxon>
        <taxon>Helotiales</taxon>
        <taxon>Hyaloscyphaceae</taxon>
        <taxon>Hyaloscypha</taxon>
        <taxon>Hyaloscypha variabilis</taxon>
    </lineage>
</organism>
<gene>
    <name evidence="2" type="ORF">L207DRAFT_579735</name>
</gene>
<evidence type="ECO:0000313" key="2">
    <source>
        <dbReference type="EMBL" id="PMD44808.1"/>
    </source>
</evidence>
<keyword evidence="3" id="KW-1185">Reference proteome</keyword>
<feature type="compositionally biased region" description="Low complexity" evidence="1">
    <location>
        <begin position="178"/>
        <end position="190"/>
    </location>
</feature>
<evidence type="ECO:0000313" key="3">
    <source>
        <dbReference type="Proteomes" id="UP000235786"/>
    </source>
</evidence>
<dbReference type="Proteomes" id="UP000235786">
    <property type="component" value="Unassembled WGS sequence"/>
</dbReference>
<evidence type="ECO:0008006" key="4">
    <source>
        <dbReference type="Google" id="ProtNLM"/>
    </source>
</evidence>
<feature type="region of interest" description="Disordered" evidence="1">
    <location>
        <begin position="65"/>
        <end position="90"/>
    </location>
</feature>